<comment type="caution">
    <text evidence="1">The sequence shown here is derived from an EMBL/GenBank/DDBJ whole genome shotgun (WGS) entry which is preliminary data.</text>
</comment>
<evidence type="ECO:0000313" key="1">
    <source>
        <dbReference type="EMBL" id="VUC21066.1"/>
    </source>
</evidence>
<dbReference type="Proteomes" id="UP000766486">
    <property type="component" value="Unassembled WGS sequence"/>
</dbReference>
<organism evidence="1 2">
    <name type="scientific">Bionectria ochroleuca</name>
    <name type="common">Gliocladium roseum</name>
    <dbReference type="NCBI Taxonomy" id="29856"/>
    <lineage>
        <taxon>Eukaryota</taxon>
        <taxon>Fungi</taxon>
        <taxon>Dikarya</taxon>
        <taxon>Ascomycota</taxon>
        <taxon>Pezizomycotina</taxon>
        <taxon>Sordariomycetes</taxon>
        <taxon>Hypocreomycetidae</taxon>
        <taxon>Hypocreales</taxon>
        <taxon>Bionectriaceae</taxon>
        <taxon>Clonostachys</taxon>
    </lineage>
</organism>
<evidence type="ECO:0008006" key="3">
    <source>
        <dbReference type="Google" id="ProtNLM"/>
    </source>
</evidence>
<proteinExistence type="predicted"/>
<protein>
    <recommendedName>
        <fullName evidence="3">Transcription factor domain-containing protein</fullName>
    </recommendedName>
</protein>
<name>A0ABY6TR05_BIOOC</name>
<evidence type="ECO:0000313" key="2">
    <source>
        <dbReference type="Proteomes" id="UP000766486"/>
    </source>
</evidence>
<dbReference type="EMBL" id="CABFNS010000336">
    <property type="protein sequence ID" value="VUC21066.1"/>
    <property type="molecule type" value="Genomic_DNA"/>
</dbReference>
<accession>A0ABY6TR05</accession>
<sequence length="526" mass="59856">MPAPLKSTACTNCKAKRTKVSWLTMTFSRMSAYRCILRSVIKNGLRALKCAGPSTLIKFVARGRDNTGPSPENVAVLATGESSIHQALAMVTRTPMKQYPGSNSGALSGKFRLRVPRPRFVTAADPVSGQLVRLLGSDLQATFTVLGELPELPQRLSHNSTLLHCVTLYCHAWSHCSNPRQPFHQLLQTSLYTKAIQGLQRAVQSETLYTLETLTVMVMMGSLISKCDMVSARDIRPHRLAIRHVVKTMGIPDLRSADASLHLSLIRITGFTMRNLAYFDNLDPSAYYDSPWIELFSNHDSFWADDSRNDDREFGINDDHEDEWDERIQVEATFELAHDILIVFTSRWRQRLWQIKANPSDMEAERALLIHRMCKAKKYLEVLARRLWNRLQMSGSISEHPDPDFFVGLKYKFSTYKVTRVAIHVIALRASLLRVLFDLYSLEAVFDGAIYETYRGLCFQVWACLPHLSTVHPLSAKDTLLMEAAESDELRYLYDIKIDWTVFGAPDNMSMEAFQNWIVARSAKWI</sequence>
<gene>
    <name evidence="1" type="ORF">CLO192961_LOCUS39538</name>
</gene>
<keyword evidence="2" id="KW-1185">Reference proteome</keyword>
<reference evidence="1 2" key="1">
    <citation type="submission" date="2019-06" db="EMBL/GenBank/DDBJ databases">
        <authorList>
            <person name="Broberg M."/>
        </authorList>
    </citation>
    <scope>NUCLEOTIDE SEQUENCE [LARGE SCALE GENOMIC DNA]</scope>
</reference>